<feature type="compositionally biased region" description="Low complexity" evidence="6">
    <location>
        <begin position="1"/>
        <end position="20"/>
    </location>
</feature>
<keyword evidence="2 5" id="KW-0812">Transmembrane</keyword>
<evidence type="ECO:0000313" key="9">
    <source>
        <dbReference type="Proteomes" id="UP001305647"/>
    </source>
</evidence>
<comment type="similarity">
    <text evidence="5">Belongs to the MIP/aquaporin (TC 1.A.8) family.</text>
</comment>
<evidence type="ECO:0000256" key="1">
    <source>
        <dbReference type="ARBA" id="ARBA00004141"/>
    </source>
</evidence>
<accession>A0AAN6PYF6</accession>
<dbReference type="Proteomes" id="UP001305647">
    <property type="component" value="Unassembled WGS sequence"/>
</dbReference>
<evidence type="ECO:0000256" key="2">
    <source>
        <dbReference type="ARBA" id="ARBA00022692"/>
    </source>
</evidence>
<dbReference type="InterPro" id="IPR023271">
    <property type="entry name" value="Aquaporin-like"/>
</dbReference>
<evidence type="ECO:0000256" key="4">
    <source>
        <dbReference type="ARBA" id="ARBA00023136"/>
    </source>
</evidence>
<name>A0AAN6PYF6_9PEZI</name>
<feature type="region of interest" description="Disordered" evidence="6">
    <location>
        <begin position="1"/>
        <end position="25"/>
    </location>
</feature>
<protein>
    <submittedName>
        <fullName evidence="8">Aquaporin-like protein</fullName>
    </submittedName>
</protein>
<comment type="caution">
    <text evidence="8">The sequence shown here is derived from an EMBL/GenBank/DDBJ whole genome shotgun (WGS) entry which is preliminary data.</text>
</comment>
<organism evidence="8 9">
    <name type="scientific">Parathielavia hyrcaniae</name>
    <dbReference type="NCBI Taxonomy" id="113614"/>
    <lineage>
        <taxon>Eukaryota</taxon>
        <taxon>Fungi</taxon>
        <taxon>Dikarya</taxon>
        <taxon>Ascomycota</taxon>
        <taxon>Pezizomycotina</taxon>
        <taxon>Sordariomycetes</taxon>
        <taxon>Sordariomycetidae</taxon>
        <taxon>Sordariales</taxon>
        <taxon>Chaetomiaceae</taxon>
        <taxon>Parathielavia</taxon>
    </lineage>
</organism>
<dbReference type="GO" id="GO:0016020">
    <property type="term" value="C:membrane"/>
    <property type="evidence" value="ECO:0007669"/>
    <property type="project" value="UniProtKB-SubCell"/>
</dbReference>
<dbReference type="PANTHER" id="PTHR47002">
    <property type="entry name" value="AQUAPORIN-LIKE"/>
    <property type="match status" value="1"/>
</dbReference>
<comment type="subcellular location">
    <subcellularLocation>
        <location evidence="1">Membrane</location>
        <topology evidence="1">Multi-pass membrane protein</topology>
    </subcellularLocation>
</comment>
<dbReference type="GO" id="GO:0015267">
    <property type="term" value="F:channel activity"/>
    <property type="evidence" value="ECO:0007669"/>
    <property type="project" value="InterPro"/>
</dbReference>
<dbReference type="EMBL" id="MU863643">
    <property type="protein sequence ID" value="KAK4100128.1"/>
    <property type="molecule type" value="Genomic_DNA"/>
</dbReference>
<evidence type="ECO:0000256" key="7">
    <source>
        <dbReference type="SAM" id="Phobius"/>
    </source>
</evidence>
<dbReference type="PRINTS" id="PR00783">
    <property type="entry name" value="MINTRINSICP"/>
</dbReference>
<feature type="transmembrane region" description="Helical" evidence="7">
    <location>
        <begin position="269"/>
        <end position="289"/>
    </location>
</feature>
<keyword evidence="4 7" id="KW-0472">Membrane</keyword>
<reference evidence="8" key="1">
    <citation type="journal article" date="2023" name="Mol. Phylogenet. Evol.">
        <title>Genome-scale phylogeny and comparative genomics of the fungal order Sordariales.</title>
        <authorList>
            <person name="Hensen N."/>
            <person name="Bonometti L."/>
            <person name="Westerberg I."/>
            <person name="Brannstrom I.O."/>
            <person name="Guillou S."/>
            <person name="Cros-Aarteil S."/>
            <person name="Calhoun S."/>
            <person name="Haridas S."/>
            <person name="Kuo A."/>
            <person name="Mondo S."/>
            <person name="Pangilinan J."/>
            <person name="Riley R."/>
            <person name="LaButti K."/>
            <person name="Andreopoulos B."/>
            <person name="Lipzen A."/>
            <person name="Chen C."/>
            <person name="Yan M."/>
            <person name="Daum C."/>
            <person name="Ng V."/>
            <person name="Clum A."/>
            <person name="Steindorff A."/>
            <person name="Ohm R.A."/>
            <person name="Martin F."/>
            <person name="Silar P."/>
            <person name="Natvig D.O."/>
            <person name="Lalanne C."/>
            <person name="Gautier V."/>
            <person name="Ament-Velasquez S.L."/>
            <person name="Kruys A."/>
            <person name="Hutchinson M.I."/>
            <person name="Powell A.J."/>
            <person name="Barry K."/>
            <person name="Miller A.N."/>
            <person name="Grigoriev I.V."/>
            <person name="Debuchy R."/>
            <person name="Gladieux P."/>
            <person name="Hiltunen Thoren M."/>
            <person name="Johannesson H."/>
        </authorList>
    </citation>
    <scope>NUCLEOTIDE SEQUENCE</scope>
    <source>
        <strain evidence="8">CBS 757.83</strain>
    </source>
</reference>
<dbReference type="SUPFAM" id="SSF81338">
    <property type="entry name" value="Aquaporin-like"/>
    <property type="match status" value="1"/>
</dbReference>
<evidence type="ECO:0000256" key="3">
    <source>
        <dbReference type="ARBA" id="ARBA00022989"/>
    </source>
</evidence>
<dbReference type="PANTHER" id="PTHR47002:SF2">
    <property type="entry name" value="AQUAPORIN AQPAE.A-LIKE"/>
    <property type="match status" value="1"/>
</dbReference>
<dbReference type="AlphaFoldDB" id="A0AAN6PYF6"/>
<feature type="transmembrane region" description="Helical" evidence="7">
    <location>
        <begin position="222"/>
        <end position="242"/>
    </location>
</feature>
<proteinExistence type="inferred from homology"/>
<keyword evidence="5" id="KW-0813">Transport</keyword>
<dbReference type="InterPro" id="IPR000425">
    <property type="entry name" value="MIP"/>
</dbReference>
<feature type="transmembrane region" description="Helical" evidence="7">
    <location>
        <begin position="97"/>
        <end position="117"/>
    </location>
</feature>
<keyword evidence="3 7" id="KW-1133">Transmembrane helix</keyword>
<evidence type="ECO:0000256" key="6">
    <source>
        <dbReference type="SAM" id="MobiDB-lite"/>
    </source>
</evidence>
<reference evidence="8" key="2">
    <citation type="submission" date="2023-05" db="EMBL/GenBank/DDBJ databases">
        <authorList>
            <consortium name="Lawrence Berkeley National Laboratory"/>
            <person name="Steindorff A."/>
            <person name="Hensen N."/>
            <person name="Bonometti L."/>
            <person name="Westerberg I."/>
            <person name="Brannstrom I.O."/>
            <person name="Guillou S."/>
            <person name="Cros-Aarteil S."/>
            <person name="Calhoun S."/>
            <person name="Haridas S."/>
            <person name="Kuo A."/>
            <person name="Mondo S."/>
            <person name="Pangilinan J."/>
            <person name="Riley R."/>
            <person name="Labutti K."/>
            <person name="Andreopoulos B."/>
            <person name="Lipzen A."/>
            <person name="Chen C."/>
            <person name="Yanf M."/>
            <person name="Daum C."/>
            <person name="Ng V."/>
            <person name="Clum A."/>
            <person name="Ohm R."/>
            <person name="Martin F."/>
            <person name="Silar P."/>
            <person name="Natvig D."/>
            <person name="Lalanne C."/>
            <person name="Gautier V."/>
            <person name="Ament-Velasquez S.L."/>
            <person name="Kruys A."/>
            <person name="Hutchinson M.I."/>
            <person name="Powell A.J."/>
            <person name="Barry K."/>
            <person name="Miller A.N."/>
            <person name="Grigoriev I.V."/>
            <person name="Debuchy R."/>
            <person name="Gladieux P."/>
            <person name="Thoren M.H."/>
            <person name="Johannesson H."/>
        </authorList>
    </citation>
    <scope>NUCLEOTIDE SEQUENCE</scope>
    <source>
        <strain evidence="8">CBS 757.83</strain>
    </source>
</reference>
<keyword evidence="9" id="KW-1185">Reference proteome</keyword>
<feature type="transmembrane region" description="Helical" evidence="7">
    <location>
        <begin position="63"/>
        <end position="85"/>
    </location>
</feature>
<evidence type="ECO:0000313" key="8">
    <source>
        <dbReference type="EMBL" id="KAK4100128.1"/>
    </source>
</evidence>
<gene>
    <name evidence="8" type="ORF">N658DRAFT_516839</name>
</gene>
<evidence type="ECO:0000256" key="5">
    <source>
        <dbReference type="RuleBase" id="RU000477"/>
    </source>
</evidence>
<dbReference type="Gene3D" id="1.20.1080.10">
    <property type="entry name" value="Glycerol uptake facilitator protein"/>
    <property type="match status" value="1"/>
</dbReference>
<sequence>MPSSDPSSSLGEPSPGPRSSKTQPVDGAFPGSFAGTARDITVHHARPWYRRREYYLEGWRDPVIWRTALVEFVATACSIYLGGQYGMTLMNSGVTQVIAYVGIFNSVFLALFIYATATATGGHLNPMITLTTVLCGLTPVPRGVILMTSQVLGGILAGGVLRGAWGTERAVSHMGGGNFFDPTQITPGQVLLTEVMSSFTILYLAIGTGLDPRQQVLYGRQLGPLLVGLSLGIVSCATSAVAPGYTGAGMNPARAIGLAIAGSNWRNHWVWWAGPAAGSTLIALMYRFAPPSYADRVRHKMGEHDGHQVTEFTVTPDVTSRKESA</sequence>
<dbReference type="Pfam" id="PF00230">
    <property type="entry name" value="MIP"/>
    <property type="match status" value="1"/>
</dbReference>